<dbReference type="Proteomes" id="UP000020077">
    <property type="component" value="Unassembled WGS sequence"/>
</dbReference>
<gene>
    <name evidence="2" type="ORF">AW09_004213</name>
</gene>
<accession>A0A080LRB8</accession>
<evidence type="ECO:0000313" key="3">
    <source>
        <dbReference type="Proteomes" id="UP000020077"/>
    </source>
</evidence>
<dbReference type="PANTHER" id="PTHR22576:SF37">
    <property type="entry name" value="MUCOSA-ASSOCIATED LYMPHOID TISSUE LYMPHOMA TRANSLOCATION PROTEIN 1"/>
    <property type="match status" value="1"/>
</dbReference>
<dbReference type="GO" id="GO:0006508">
    <property type="term" value="P:proteolysis"/>
    <property type="evidence" value="ECO:0007669"/>
    <property type="project" value="InterPro"/>
</dbReference>
<dbReference type="SUPFAM" id="SSF52129">
    <property type="entry name" value="Caspase-like"/>
    <property type="match status" value="1"/>
</dbReference>
<dbReference type="GO" id="GO:0004197">
    <property type="term" value="F:cysteine-type endopeptidase activity"/>
    <property type="evidence" value="ECO:0007669"/>
    <property type="project" value="InterPro"/>
</dbReference>
<dbReference type="InterPro" id="IPR052039">
    <property type="entry name" value="Caspase-related_regulators"/>
</dbReference>
<sequence length="1163" mass="125531">MLGERLVDADLLRLARLLARRPTGGGPRADALPLAGCQRRFFAQPVDFLALRMLARRAQGDVDAVEFDVDQLAARADSLQLEIAVLADQVLQVAPKRALPIDGAHRHRRVADHHVSAFLGVDDLRPLDVVGRCLRQEDLDFVLDFVDVTTGLASTPAQGRGRLPLGDRAVALDAASRASARLFRWGRLFAVHRRGARRVIVGVGYEDACRRARLSMPEAGERPDAGRKKMNRRFENAYALLIAVDQNREAAAALPAVAADARALRDVLVHPQRCAYRPDKVRLLTGAESTRQGILAGLDWLAERVADDDDATAIIYFSGHGHEQDGEHFLIPYDFQWRRMRSSAIAATDFAADVAALTPRRLLVILDCCHAGGMAVKDTLAATALHSAALPPTLFLPAGKSPATPLAQGEGRAVLSSCRPGQLSYLRADRRMSIFSYHLIEALSGHAPGAGGASEVLVSDLISHLQRRVPESARADHGAEQTPWPELRGNFPVALLLGGKGLATGQRPPDPLALPASGSVSYRAKLRGGGAIAQGDGATALGKNAILIGGQQRRRSNTETMRQAAATAREPSSIKRFRALFAERGFTFLDDDAGRDVFRLRGATEQAGKGIVAASPDEATQEKAPAAGKLGFVLEGPAGRGLTLRAEGIALLVFKQFAADDVAGAIVEGEKLKPLLAGEQTLAISVTPEDGLAIDGPHAGQAQFKDGQLRQAQPFALRALAGSAGEYGVHVEFHHAGARLYEFRLPIIVLPPGKALPAVVSPTIIDLDGLRAVQDCAEVGKPPLRRLRLKACFENNLLYLDLEDYVDGEFSNSVGGFTSSIDRARLDALRAQLATTLDANLYETSSVWYGFDGSDTTAPGCRRALTSVARQFAQAGGVLYRALREDATFRSVLDYIERQAEPGTRLTIVTRDVSLPWELLYPQRFDADAPDDWPLQPELFWGTRFALETQFLGEGDYASLLKARRQAKATASLNLNPTITVDADQPRQVHDALAAALRAQGPTVEVNADCRNIRDVVVRARTDATLIYLFCHGSPPSSPAAPRPETLELDHGCSVSVDQIDEQRVYRNAPVIFLNACSAGAFSPLSFTGFLRAFRRKKALGLIAPSFPVPTGFAARFGADVVDACFHSPGRSLAGLLLGFRQQHVQRGNPLPLLYAVQCQLDL</sequence>
<evidence type="ECO:0000313" key="2">
    <source>
        <dbReference type="EMBL" id="KFB70683.1"/>
    </source>
</evidence>
<dbReference type="InterPro" id="IPR029030">
    <property type="entry name" value="Caspase-like_dom_sf"/>
</dbReference>
<evidence type="ECO:0000259" key="1">
    <source>
        <dbReference type="Pfam" id="PF00656"/>
    </source>
</evidence>
<feature type="domain" description="Peptidase C14 caspase" evidence="1">
    <location>
        <begin position="238"/>
        <end position="486"/>
    </location>
</feature>
<dbReference type="AlphaFoldDB" id="A0A080LRB8"/>
<organism evidence="2 3">
    <name type="scientific">Candidatus Accumulibacter phosphatis</name>
    <dbReference type="NCBI Taxonomy" id="327160"/>
    <lineage>
        <taxon>Bacteria</taxon>
        <taxon>Pseudomonadati</taxon>
        <taxon>Pseudomonadota</taxon>
        <taxon>Betaproteobacteria</taxon>
        <taxon>Candidatus Accumulibacter</taxon>
    </lineage>
</organism>
<dbReference type="EMBL" id="JDVG02000666">
    <property type="protein sequence ID" value="KFB70683.1"/>
    <property type="molecule type" value="Genomic_DNA"/>
</dbReference>
<dbReference type="Pfam" id="PF00656">
    <property type="entry name" value="Peptidase_C14"/>
    <property type="match status" value="1"/>
</dbReference>
<dbReference type="PANTHER" id="PTHR22576">
    <property type="entry name" value="MUCOSA ASSOCIATED LYMPHOID TISSUE LYMPHOMA TRANSLOCATION PROTEIN 1/PARACASPASE"/>
    <property type="match status" value="1"/>
</dbReference>
<comment type="caution">
    <text evidence="2">The sequence shown here is derived from an EMBL/GenBank/DDBJ whole genome shotgun (WGS) entry which is preliminary data.</text>
</comment>
<dbReference type="Gene3D" id="3.40.50.1460">
    <property type="match status" value="1"/>
</dbReference>
<protein>
    <recommendedName>
        <fullName evidence="1">Peptidase C14 caspase domain-containing protein</fullName>
    </recommendedName>
</protein>
<reference evidence="2 3" key="1">
    <citation type="submission" date="2014-02" db="EMBL/GenBank/DDBJ databases">
        <title>Expanding our view of genomic diversity in Candidatus Accumulibacter clades.</title>
        <authorList>
            <person name="Skennerton C.T."/>
            <person name="Barr J.J."/>
            <person name="Slater F.R."/>
            <person name="Bond P.L."/>
            <person name="Tyson G.W."/>
        </authorList>
    </citation>
    <scope>NUCLEOTIDE SEQUENCE [LARGE SCALE GENOMIC DNA]</scope>
    <source>
        <strain evidence="3">BA-91</strain>
    </source>
</reference>
<proteinExistence type="predicted"/>
<name>A0A080LRB8_9PROT</name>
<dbReference type="InterPro" id="IPR011600">
    <property type="entry name" value="Pept_C14_caspase"/>
</dbReference>